<gene>
    <name evidence="2" type="ORF">Ccrd_012748</name>
</gene>
<dbReference type="EMBL" id="LEKV01001082">
    <property type="protein sequence ID" value="KVI08859.1"/>
    <property type="molecule type" value="Genomic_DNA"/>
</dbReference>
<organism evidence="2 3">
    <name type="scientific">Cynara cardunculus var. scolymus</name>
    <name type="common">Globe artichoke</name>
    <name type="synonym">Cynara scolymus</name>
    <dbReference type="NCBI Taxonomy" id="59895"/>
    <lineage>
        <taxon>Eukaryota</taxon>
        <taxon>Viridiplantae</taxon>
        <taxon>Streptophyta</taxon>
        <taxon>Embryophyta</taxon>
        <taxon>Tracheophyta</taxon>
        <taxon>Spermatophyta</taxon>
        <taxon>Magnoliopsida</taxon>
        <taxon>eudicotyledons</taxon>
        <taxon>Gunneridae</taxon>
        <taxon>Pentapetalae</taxon>
        <taxon>asterids</taxon>
        <taxon>campanulids</taxon>
        <taxon>Asterales</taxon>
        <taxon>Asteraceae</taxon>
        <taxon>Carduoideae</taxon>
        <taxon>Cardueae</taxon>
        <taxon>Carduinae</taxon>
        <taxon>Cynara</taxon>
    </lineage>
</organism>
<dbReference type="Gramene" id="KVI08859">
    <property type="protein sequence ID" value="KVI08859"/>
    <property type="gene ID" value="Ccrd_012748"/>
</dbReference>
<dbReference type="PANTHER" id="PTHR46250:SF15">
    <property type="entry name" value="OS01G0523800 PROTEIN"/>
    <property type="match status" value="1"/>
</dbReference>
<reference evidence="2 3" key="1">
    <citation type="journal article" date="2016" name="Sci. Rep.">
        <title>The genome sequence of the outbreeding globe artichoke constructed de novo incorporating a phase-aware low-pass sequencing strategy of F1 progeny.</title>
        <authorList>
            <person name="Scaglione D."/>
            <person name="Reyes-Chin-Wo S."/>
            <person name="Acquadro A."/>
            <person name="Froenicke L."/>
            <person name="Portis E."/>
            <person name="Beitel C."/>
            <person name="Tirone M."/>
            <person name="Mauro R."/>
            <person name="Lo Monaco A."/>
            <person name="Mauromicale G."/>
            <person name="Faccioli P."/>
            <person name="Cattivelli L."/>
            <person name="Rieseberg L."/>
            <person name="Michelmore R."/>
            <person name="Lanteri S."/>
        </authorList>
    </citation>
    <scope>NUCLEOTIDE SEQUENCE [LARGE SCALE GENOMIC DNA]</scope>
    <source>
        <strain evidence="2">2C</strain>
    </source>
</reference>
<name>A0A103YGV3_CYNCS</name>
<dbReference type="OMA" id="CLKRECG"/>
<dbReference type="Proteomes" id="UP000243975">
    <property type="component" value="Unassembled WGS sequence"/>
</dbReference>
<evidence type="ECO:0000313" key="3">
    <source>
        <dbReference type="Proteomes" id="UP000243975"/>
    </source>
</evidence>
<proteinExistence type="predicted"/>
<sequence length="304" mass="34734">MATSSCERERGRGKNKIYWNEEEGEALVNVDGGFKNGYMIEVHKRLVQRLPNFDKEVIPHIDSRIKYLKNKYNPLSEMLMQSGCQWDDVEHKINCEKQWYDDWCKTHKNASGLWNFKFSYLRKLDLVWGRDRATGPKAADIAQACEDSSNNKNVFLCSSDSEGEQEADAEGSPNSSTTIKSKKHKGLSPRREIYKNKKSPSLQSTLDTRLDEFNSKFESICGQMMSQYTATANVLTDATKSNSLSDEKMQEVMNELLNIGISTGDVGKAFEICYNEPTKVKVLFTLPTHMRRSYVLGFLYPVNE</sequence>
<comment type="caution">
    <text evidence="2">The sequence shown here is derived from an EMBL/GenBank/DDBJ whole genome shotgun (WGS) entry which is preliminary data.</text>
</comment>
<dbReference type="AlphaFoldDB" id="A0A103YGV3"/>
<keyword evidence="3" id="KW-1185">Reference proteome</keyword>
<feature type="non-terminal residue" evidence="2">
    <location>
        <position position="304"/>
    </location>
</feature>
<feature type="region of interest" description="Disordered" evidence="1">
    <location>
        <begin position="159"/>
        <end position="201"/>
    </location>
</feature>
<protein>
    <submittedName>
        <fullName evidence="2">Uncharacterized protein</fullName>
    </submittedName>
</protein>
<evidence type="ECO:0000313" key="2">
    <source>
        <dbReference type="EMBL" id="KVI08859.1"/>
    </source>
</evidence>
<evidence type="ECO:0000256" key="1">
    <source>
        <dbReference type="SAM" id="MobiDB-lite"/>
    </source>
</evidence>
<dbReference type="PANTHER" id="PTHR46250">
    <property type="entry name" value="MYB/SANT-LIKE DNA-BINDING DOMAIN PROTEIN-RELATED"/>
    <property type="match status" value="1"/>
</dbReference>
<accession>A0A103YGV3</accession>